<dbReference type="EMBL" id="SLWM01000026">
    <property type="protein sequence ID" value="TCO12343.1"/>
    <property type="molecule type" value="Genomic_DNA"/>
</dbReference>
<comment type="caution">
    <text evidence="8">The sequence shown here is derived from an EMBL/GenBank/DDBJ whole genome shotgun (WGS) entry which is preliminary data.</text>
</comment>
<keyword evidence="2" id="KW-1003">Cell membrane</keyword>
<dbReference type="PANTHER" id="PTHR30287:SF2">
    <property type="entry name" value="BLL1001 PROTEIN"/>
    <property type="match status" value="1"/>
</dbReference>
<evidence type="ECO:0000256" key="2">
    <source>
        <dbReference type="ARBA" id="ARBA00022475"/>
    </source>
</evidence>
<evidence type="ECO:0000313" key="8">
    <source>
        <dbReference type="EMBL" id="TCO12343.1"/>
    </source>
</evidence>
<dbReference type="PANTHER" id="PTHR30287">
    <property type="entry name" value="MEMBRANE COMPONENT OF PREDICTED ABC SUPERFAMILY METABOLITE UPTAKE TRANSPORTER"/>
    <property type="match status" value="1"/>
</dbReference>
<protein>
    <submittedName>
        <fullName evidence="8">ABC transport system permease protein</fullName>
    </submittedName>
</protein>
<dbReference type="Proteomes" id="UP000295818">
    <property type="component" value="Unassembled WGS sequence"/>
</dbReference>
<feature type="transmembrane region" description="Helical" evidence="6">
    <location>
        <begin position="371"/>
        <end position="389"/>
    </location>
</feature>
<dbReference type="InterPro" id="IPR003838">
    <property type="entry name" value="ABC3_permease_C"/>
</dbReference>
<evidence type="ECO:0000313" key="9">
    <source>
        <dbReference type="Proteomes" id="UP000295818"/>
    </source>
</evidence>
<keyword evidence="5 6" id="KW-0472">Membrane</keyword>
<dbReference type="InterPro" id="IPR038766">
    <property type="entry name" value="Membrane_comp_ABC_pdt"/>
</dbReference>
<feature type="transmembrane region" description="Helical" evidence="6">
    <location>
        <begin position="31"/>
        <end position="52"/>
    </location>
</feature>
<feature type="transmembrane region" description="Helical" evidence="6">
    <location>
        <begin position="739"/>
        <end position="768"/>
    </location>
</feature>
<feature type="transmembrane region" description="Helical" evidence="6">
    <location>
        <begin position="395"/>
        <end position="415"/>
    </location>
</feature>
<comment type="subcellular location">
    <subcellularLocation>
        <location evidence="1">Cell membrane</location>
        <topology evidence="1">Multi-pass membrane protein</topology>
    </subcellularLocation>
</comment>
<feature type="domain" description="ABC3 transporter permease C-terminal" evidence="7">
    <location>
        <begin position="234"/>
        <end position="353"/>
    </location>
</feature>
<feature type="transmembrane region" description="Helical" evidence="6">
    <location>
        <begin position="231"/>
        <end position="256"/>
    </location>
</feature>
<keyword evidence="4 6" id="KW-1133">Transmembrane helix</keyword>
<dbReference type="Pfam" id="PF02687">
    <property type="entry name" value="FtsX"/>
    <property type="match status" value="1"/>
</dbReference>
<evidence type="ECO:0000256" key="3">
    <source>
        <dbReference type="ARBA" id="ARBA00022692"/>
    </source>
</evidence>
<evidence type="ECO:0000256" key="5">
    <source>
        <dbReference type="ARBA" id="ARBA00023136"/>
    </source>
</evidence>
<evidence type="ECO:0000259" key="7">
    <source>
        <dbReference type="Pfam" id="PF02687"/>
    </source>
</evidence>
<evidence type="ECO:0000256" key="4">
    <source>
        <dbReference type="ARBA" id="ARBA00022989"/>
    </source>
</evidence>
<name>A0ABY2B9N9_9ACTN</name>
<proteinExistence type="predicted"/>
<feature type="transmembrane region" description="Helical" evidence="6">
    <location>
        <begin position="780"/>
        <end position="802"/>
    </location>
</feature>
<organism evidence="8 9">
    <name type="scientific">Kribbella orskensis</name>
    <dbReference type="NCBI Taxonomy" id="2512216"/>
    <lineage>
        <taxon>Bacteria</taxon>
        <taxon>Bacillati</taxon>
        <taxon>Actinomycetota</taxon>
        <taxon>Actinomycetes</taxon>
        <taxon>Propionibacteriales</taxon>
        <taxon>Kribbellaceae</taxon>
        <taxon>Kribbella</taxon>
    </lineage>
</organism>
<feature type="transmembrane region" description="Helical" evidence="6">
    <location>
        <begin position="444"/>
        <end position="468"/>
    </location>
</feature>
<evidence type="ECO:0000256" key="6">
    <source>
        <dbReference type="SAM" id="Phobius"/>
    </source>
</evidence>
<sequence length="813" mass="84414">MSRPRNGGLPARRAVLRWAWRVYRREWRQQVLVIALLTFTVAGALLGVSVMYNTPGSLDARYGTADMLIRYGAADPQELNSQVASARAQLGTVDVIGHRKATIPGLTRPVEVRAQDPHGPYGAAMLRLVSGRYPAAAGEAAATDEVAALMRLRVGEQLTLADRTWSVVGVVENPHDLNAEFVLVSPAGADPPESVTILSLGPSSRVIVDQKSTGAAIATREGDARTAAATYAFALVVLAMFLVCLVAASAFITMAQRRMRQFGMLAATGATERHVRLVMLAAGALAGIAAAVFGTVVAAALWIVAIPRLEPAVGHRIEAFSLPWWLIGACLLLAVVTATAAAWWPARAAARIPITQALSERPPRPRPARRWAVLGLLLLAAGAACLRLGSDNAALVVAGSAATLAGLPLLAPLAIRGLARAGARLPVAARLALRDLARHQARSGAALAAISLGLAVAAIVVIAVAAGAPTAAEGNLSDRQLLITVTDRAYGRVGALIPDRTPAQIAAIDASVGRFAATLRGPTLVPLDAAVRADEAVILDSDGGPPGRLPAFLTKPNRSGDPNQAPWPLDVSANLYVATPELLRYYGLGPAAIGPGTEVLTPHRADDLSLTGGRDDTRAASAPLRRPAYQSLPDGLLTPGALRRHGLTAVRVGWLIETDRPLTTAQLAAARDLALDNGLVVESRDTGPPQAQIRATAMTAGAVLALGVLAMTVGLIRGEAARDLRTLTATGANRGVRRTLAATTALGLALLGAILGVGVAYLSVAAILAEDIGLLKRVPVVELAVTVIGVPLVAAGATWLLAGREPRNLTRQP</sequence>
<dbReference type="RefSeq" id="WP_158293052.1">
    <property type="nucleotide sequence ID" value="NZ_SLWM01000026.1"/>
</dbReference>
<keyword evidence="3 6" id="KW-0812">Transmembrane</keyword>
<reference evidence="8 9" key="1">
    <citation type="journal article" date="2015" name="Stand. Genomic Sci.">
        <title>Genomic Encyclopedia of Bacterial and Archaeal Type Strains, Phase III: the genomes of soil and plant-associated and newly described type strains.</title>
        <authorList>
            <person name="Whitman W.B."/>
            <person name="Woyke T."/>
            <person name="Klenk H.P."/>
            <person name="Zhou Y."/>
            <person name="Lilburn T.G."/>
            <person name="Beck B.J."/>
            <person name="De Vos P."/>
            <person name="Vandamme P."/>
            <person name="Eisen J.A."/>
            <person name="Garrity G."/>
            <person name="Hugenholtz P."/>
            <person name="Kyrpides N.C."/>
        </authorList>
    </citation>
    <scope>NUCLEOTIDE SEQUENCE [LARGE SCALE GENOMIC DNA]</scope>
    <source>
        <strain evidence="8 9">VKM Ac-2538</strain>
    </source>
</reference>
<feature type="transmembrane region" description="Helical" evidence="6">
    <location>
        <begin position="697"/>
        <end position="718"/>
    </location>
</feature>
<evidence type="ECO:0000256" key="1">
    <source>
        <dbReference type="ARBA" id="ARBA00004651"/>
    </source>
</evidence>
<feature type="transmembrane region" description="Helical" evidence="6">
    <location>
        <begin position="324"/>
        <end position="344"/>
    </location>
</feature>
<keyword evidence="9" id="KW-1185">Reference proteome</keyword>
<gene>
    <name evidence="8" type="ORF">EV644_12686</name>
</gene>
<feature type="transmembrane region" description="Helical" evidence="6">
    <location>
        <begin position="277"/>
        <end position="304"/>
    </location>
</feature>
<accession>A0ABY2B9N9</accession>